<dbReference type="RefSeq" id="WP_104032489.1">
    <property type="nucleotide sequence ID" value="NZ_JARMDU010000022.1"/>
</dbReference>
<gene>
    <name evidence="2" type="ORF">C4A77_15795</name>
</gene>
<dbReference type="EMBL" id="PRKQ01000019">
    <property type="protein sequence ID" value="PPA93921.1"/>
    <property type="molecule type" value="Genomic_DNA"/>
</dbReference>
<dbReference type="InterPro" id="IPR041419">
    <property type="entry name" value="TnsE_C"/>
</dbReference>
<accession>A0AAP8QCG3</accession>
<proteinExistence type="predicted"/>
<dbReference type="Pfam" id="PF18623">
    <property type="entry name" value="TnsE_C"/>
    <property type="match status" value="1"/>
</dbReference>
<evidence type="ECO:0000313" key="2">
    <source>
        <dbReference type="EMBL" id="PPA93921.1"/>
    </source>
</evidence>
<evidence type="ECO:0000259" key="1">
    <source>
        <dbReference type="Pfam" id="PF18623"/>
    </source>
</evidence>
<dbReference type="AlphaFoldDB" id="A0AAP8QCG3"/>
<feature type="domain" description="TnsE C-terminal" evidence="1">
    <location>
        <begin position="372"/>
        <end position="507"/>
    </location>
</feature>
<name>A0AAP8QCG3_BRELA</name>
<sequence length="514" mass="60619">MSYRTVKQSNWPFREGELAQLIWIRSPIQKKGKQMLRAYFRANGITKYIDADWGTLPALSIQHYYLDGNLNKGYSPEETEIIEITIDPKSVRYSEKVWRIQGANEEDLSQSFFITFEGEKYILPLIEVIRSIIAPNRFLLYLLFEPNSFPLYFYHNIEDQKIHFQFTSLYEIKYTRPEYLLHLAWLVSHPDILQVFESIEPFYLNNGKLMFDWTFQQPITVKVLAKPNLYGFTILRVLSVLNKHLPLKEITFTHPKLNNHQRSNEPKKYILINKNKFTENEEVELSEEFDGSTRDFDVAEMENQSHEYTLKPKITKIRKNVDKLRSFEDENTRVYYLDDQGKRSTADIGGHQLARGLEHKSLYEIKVQGELNEFIRTLEFLEREQGIKSVRAHVDILPDIGGERRFKYLNDGVTRRRYVWAEVILQNGKLVNVVEVERELFSLSTLFIYSEHHSDYRSVIQKLLSNLIHDHGSWLSKSLNSVRDMKIHISKLKHGLNEPRIRSNKIANHIMNTA</sequence>
<evidence type="ECO:0000313" key="3">
    <source>
        <dbReference type="Proteomes" id="UP000239759"/>
    </source>
</evidence>
<organism evidence="2 3">
    <name type="scientific">Brevibacillus laterosporus</name>
    <name type="common">Bacillus laterosporus</name>
    <dbReference type="NCBI Taxonomy" id="1465"/>
    <lineage>
        <taxon>Bacteria</taxon>
        <taxon>Bacillati</taxon>
        <taxon>Bacillota</taxon>
        <taxon>Bacilli</taxon>
        <taxon>Bacillales</taxon>
        <taxon>Paenibacillaceae</taxon>
        <taxon>Brevibacillus</taxon>
    </lineage>
</organism>
<comment type="caution">
    <text evidence="2">The sequence shown here is derived from an EMBL/GenBank/DDBJ whole genome shotgun (WGS) entry which is preliminary data.</text>
</comment>
<protein>
    <recommendedName>
        <fullName evidence="1">TnsE C-terminal domain-containing protein</fullName>
    </recommendedName>
</protein>
<dbReference type="Proteomes" id="UP000239759">
    <property type="component" value="Unassembled WGS sequence"/>
</dbReference>
<reference evidence="2 3" key="1">
    <citation type="submission" date="2018-02" db="EMBL/GenBank/DDBJ databases">
        <title>Comparative analysis of genomes of three Brevibacillus laterosporus strains producers of potent antimicrobials isolated from silage.</title>
        <authorList>
            <person name="Kojic M."/>
            <person name="Miljkovic M."/>
            <person name="Studholme D."/>
            <person name="Filipic B."/>
        </authorList>
    </citation>
    <scope>NUCLEOTIDE SEQUENCE [LARGE SCALE GENOMIC DNA]</scope>
    <source>
        <strain evidence="2 3">BGSP11</strain>
    </source>
</reference>